<gene>
    <name evidence="2" type="ORF">B0H17DRAFT_1199179</name>
</gene>
<comment type="caution">
    <text evidence="2">The sequence shown here is derived from an EMBL/GenBank/DDBJ whole genome shotgun (WGS) entry which is preliminary data.</text>
</comment>
<dbReference type="AlphaFoldDB" id="A0AAD7DMA0"/>
<evidence type="ECO:0000313" key="2">
    <source>
        <dbReference type="EMBL" id="KAJ7694659.1"/>
    </source>
</evidence>
<sequence length="177" mass="18438">MAEQGEMPQAGPDAVLKDISTLAQAKAEILLLRARLRVQAGAWRTPDTDAPPVPLPPALRALDITDFISAASTRDGHFAAGPASGGGCGHQFDLRSGLRRGFDAGDWGHGGDAAAAYDYNYSYAETAASHGAYGDDARSDEPAVADSRPNSLSAPVPVAYDPRRGASQLLDELPLPA</sequence>
<evidence type="ECO:0000313" key="3">
    <source>
        <dbReference type="Proteomes" id="UP001221757"/>
    </source>
</evidence>
<name>A0AAD7DMA0_MYCRO</name>
<reference evidence="2" key="1">
    <citation type="submission" date="2023-03" db="EMBL/GenBank/DDBJ databases">
        <title>Massive genome expansion in bonnet fungi (Mycena s.s.) driven by repeated elements and novel gene families across ecological guilds.</title>
        <authorList>
            <consortium name="Lawrence Berkeley National Laboratory"/>
            <person name="Harder C.B."/>
            <person name="Miyauchi S."/>
            <person name="Viragh M."/>
            <person name="Kuo A."/>
            <person name="Thoen E."/>
            <person name="Andreopoulos B."/>
            <person name="Lu D."/>
            <person name="Skrede I."/>
            <person name="Drula E."/>
            <person name="Henrissat B."/>
            <person name="Morin E."/>
            <person name="Kohler A."/>
            <person name="Barry K."/>
            <person name="LaButti K."/>
            <person name="Morin E."/>
            <person name="Salamov A."/>
            <person name="Lipzen A."/>
            <person name="Mereny Z."/>
            <person name="Hegedus B."/>
            <person name="Baldrian P."/>
            <person name="Stursova M."/>
            <person name="Weitz H."/>
            <person name="Taylor A."/>
            <person name="Grigoriev I.V."/>
            <person name="Nagy L.G."/>
            <person name="Martin F."/>
            <person name="Kauserud H."/>
        </authorList>
    </citation>
    <scope>NUCLEOTIDE SEQUENCE</scope>
    <source>
        <strain evidence="2">CBHHK067</strain>
    </source>
</reference>
<keyword evidence="3" id="KW-1185">Reference proteome</keyword>
<feature type="region of interest" description="Disordered" evidence="1">
    <location>
        <begin position="132"/>
        <end position="177"/>
    </location>
</feature>
<proteinExistence type="predicted"/>
<accession>A0AAD7DMA0</accession>
<protein>
    <submittedName>
        <fullName evidence="2">Uncharacterized protein</fullName>
    </submittedName>
</protein>
<evidence type="ECO:0000256" key="1">
    <source>
        <dbReference type="SAM" id="MobiDB-lite"/>
    </source>
</evidence>
<dbReference type="Proteomes" id="UP001221757">
    <property type="component" value="Unassembled WGS sequence"/>
</dbReference>
<dbReference type="EMBL" id="JARKIE010000041">
    <property type="protein sequence ID" value="KAJ7694659.1"/>
    <property type="molecule type" value="Genomic_DNA"/>
</dbReference>
<organism evidence="2 3">
    <name type="scientific">Mycena rosella</name>
    <name type="common">Pink bonnet</name>
    <name type="synonym">Agaricus rosellus</name>
    <dbReference type="NCBI Taxonomy" id="1033263"/>
    <lineage>
        <taxon>Eukaryota</taxon>
        <taxon>Fungi</taxon>
        <taxon>Dikarya</taxon>
        <taxon>Basidiomycota</taxon>
        <taxon>Agaricomycotina</taxon>
        <taxon>Agaricomycetes</taxon>
        <taxon>Agaricomycetidae</taxon>
        <taxon>Agaricales</taxon>
        <taxon>Marasmiineae</taxon>
        <taxon>Mycenaceae</taxon>
        <taxon>Mycena</taxon>
    </lineage>
</organism>